<evidence type="ECO:0000256" key="3">
    <source>
        <dbReference type="ARBA" id="ARBA00022605"/>
    </source>
</evidence>
<protein>
    <recommendedName>
        <fullName evidence="9">Acetylglutamate kinase</fullName>
        <ecNumber evidence="9">2.7.2.8</ecNumber>
    </recommendedName>
    <alternativeName>
        <fullName evidence="9">N-acetyl-L-glutamate 5-phosphotransferase</fullName>
    </alternativeName>
    <alternativeName>
        <fullName evidence="9">NAG kinase</fullName>
        <shortName evidence="9">NAGK</shortName>
    </alternativeName>
</protein>
<comment type="subcellular location">
    <subcellularLocation>
        <location evidence="9">Cytoplasm</location>
    </subcellularLocation>
</comment>
<evidence type="ECO:0000256" key="7">
    <source>
        <dbReference type="ARBA" id="ARBA00022840"/>
    </source>
</evidence>
<dbReference type="InterPro" id="IPR036393">
    <property type="entry name" value="AceGlu_kinase-like_sf"/>
</dbReference>
<keyword evidence="9" id="KW-0963">Cytoplasm</keyword>
<evidence type="ECO:0000256" key="6">
    <source>
        <dbReference type="ARBA" id="ARBA00022777"/>
    </source>
</evidence>
<evidence type="ECO:0000313" key="12">
    <source>
        <dbReference type="EMBL" id="SEU20610.1"/>
    </source>
</evidence>
<comment type="function">
    <text evidence="9">Catalyzes the ATP-dependent phosphorylation of N-acetyl-L-glutamate.</text>
</comment>
<evidence type="ECO:0000259" key="10">
    <source>
        <dbReference type="Pfam" id="PF00696"/>
    </source>
</evidence>
<keyword evidence="5 9" id="KW-0547">Nucleotide-binding</keyword>
<feature type="binding site" evidence="9">
    <location>
        <begin position="64"/>
        <end position="65"/>
    </location>
    <ligand>
        <name>substrate</name>
    </ligand>
</feature>
<reference evidence="11 14" key="2">
    <citation type="submission" date="2019-07" db="EMBL/GenBank/DDBJ databases">
        <title>Whole genome shotgun sequence of Myxococcus fulvus NBRC 100333.</title>
        <authorList>
            <person name="Hosoyama A."/>
            <person name="Uohara A."/>
            <person name="Ohji S."/>
            <person name="Ichikawa N."/>
        </authorList>
    </citation>
    <scope>NUCLEOTIDE SEQUENCE [LARGE SCALE GENOMIC DNA]</scope>
    <source>
        <strain evidence="11 14">NBRC 100333</strain>
    </source>
</reference>
<evidence type="ECO:0000313" key="11">
    <source>
        <dbReference type="EMBL" id="GEN08414.1"/>
    </source>
</evidence>
<dbReference type="PRINTS" id="PR00474">
    <property type="entry name" value="GLU5KINASE"/>
</dbReference>
<dbReference type="Pfam" id="PF00696">
    <property type="entry name" value="AA_kinase"/>
    <property type="match status" value="1"/>
</dbReference>
<dbReference type="GO" id="GO:0005524">
    <property type="term" value="F:ATP binding"/>
    <property type="evidence" value="ECO:0007669"/>
    <property type="project" value="UniProtKB-UniRule"/>
</dbReference>
<evidence type="ECO:0000256" key="1">
    <source>
        <dbReference type="ARBA" id="ARBA00004828"/>
    </source>
</evidence>
<organism evidence="11 14">
    <name type="scientific">Myxococcus fulvus</name>
    <dbReference type="NCBI Taxonomy" id="33"/>
    <lineage>
        <taxon>Bacteria</taxon>
        <taxon>Pseudomonadati</taxon>
        <taxon>Myxococcota</taxon>
        <taxon>Myxococcia</taxon>
        <taxon>Myxococcales</taxon>
        <taxon>Cystobacterineae</taxon>
        <taxon>Myxococcaceae</taxon>
        <taxon>Myxococcus</taxon>
    </lineage>
</organism>
<dbReference type="GO" id="GO:0005737">
    <property type="term" value="C:cytoplasm"/>
    <property type="evidence" value="ECO:0007669"/>
    <property type="project" value="UniProtKB-SubCell"/>
</dbReference>
<dbReference type="PANTHER" id="PTHR23342:SF0">
    <property type="entry name" value="N-ACETYLGLUTAMATE SYNTHASE, MITOCHONDRIAL"/>
    <property type="match status" value="1"/>
</dbReference>
<dbReference type="RefSeq" id="WP_046715157.1">
    <property type="nucleotide sequence ID" value="NZ_BJXR01000028.1"/>
</dbReference>
<evidence type="ECO:0000256" key="4">
    <source>
        <dbReference type="ARBA" id="ARBA00022679"/>
    </source>
</evidence>
<evidence type="ECO:0000256" key="8">
    <source>
        <dbReference type="ARBA" id="ARBA00048141"/>
    </source>
</evidence>
<dbReference type="GO" id="GO:0042450">
    <property type="term" value="P:L-arginine biosynthetic process via ornithine"/>
    <property type="evidence" value="ECO:0007669"/>
    <property type="project" value="UniProtKB-UniRule"/>
</dbReference>
<dbReference type="FunFam" id="3.40.1160.10:FF:000004">
    <property type="entry name" value="Acetylglutamate kinase"/>
    <property type="match status" value="1"/>
</dbReference>
<keyword evidence="6 9" id="KW-0418">Kinase</keyword>
<comment type="catalytic activity">
    <reaction evidence="8 9">
        <text>N-acetyl-L-glutamate + ATP = N-acetyl-L-glutamyl 5-phosphate + ADP</text>
        <dbReference type="Rhea" id="RHEA:14629"/>
        <dbReference type="ChEBI" id="CHEBI:30616"/>
        <dbReference type="ChEBI" id="CHEBI:44337"/>
        <dbReference type="ChEBI" id="CHEBI:57936"/>
        <dbReference type="ChEBI" id="CHEBI:456216"/>
        <dbReference type="EC" id="2.7.2.8"/>
    </reaction>
</comment>
<dbReference type="Gene3D" id="3.40.1160.10">
    <property type="entry name" value="Acetylglutamate kinase-like"/>
    <property type="match status" value="1"/>
</dbReference>
<feature type="domain" description="Aspartate/glutamate/uridylate kinase" evidence="10">
    <location>
        <begin position="24"/>
        <end position="273"/>
    </location>
</feature>
<keyword evidence="4 9" id="KW-0808">Transferase</keyword>
<dbReference type="AlphaFoldDB" id="A0A511T2M1"/>
<reference evidence="12 13" key="1">
    <citation type="submission" date="2016-10" db="EMBL/GenBank/DDBJ databases">
        <authorList>
            <person name="Varghese N."/>
            <person name="Submissions S."/>
        </authorList>
    </citation>
    <scope>NUCLEOTIDE SEQUENCE [LARGE SCALE GENOMIC DNA]</scope>
    <source>
        <strain evidence="12 13">DSM 16525</strain>
    </source>
</reference>
<comment type="similarity">
    <text evidence="9">Belongs to the acetylglutamate kinase family. ArgB subfamily.</text>
</comment>
<dbReference type="InterPro" id="IPR004662">
    <property type="entry name" value="AcgluKinase_fam"/>
</dbReference>
<keyword evidence="13" id="KW-1185">Reference proteome</keyword>
<keyword evidence="7 9" id="KW-0067">ATP-binding</keyword>
<dbReference type="EC" id="2.7.2.8" evidence="9"/>
<feature type="site" description="Transition state stabilizer" evidence="9">
    <location>
        <position position="29"/>
    </location>
</feature>
<evidence type="ECO:0000256" key="2">
    <source>
        <dbReference type="ARBA" id="ARBA00022571"/>
    </source>
</evidence>
<keyword evidence="3 9" id="KW-0028">Amino-acid biosynthesis</keyword>
<feature type="site" description="Transition state stabilizer" evidence="9">
    <location>
        <position position="255"/>
    </location>
</feature>
<name>A0A511T2M1_MYXFU</name>
<accession>A0A511T2M1</accession>
<dbReference type="PANTHER" id="PTHR23342">
    <property type="entry name" value="N-ACETYLGLUTAMATE SYNTHASE"/>
    <property type="match status" value="1"/>
</dbReference>
<dbReference type="EMBL" id="BJXR01000028">
    <property type="protein sequence ID" value="GEN08414.1"/>
    <property type="molecule type" value="Genomic_DNA"/>
</dbReference>
<dbReference type="Proteomes" id="UP000321514">
    <property type="component" value="Unassembled WGS sequence"/>
</dbReference>
<dbReference type="EMBL" id="FOIB01000006">
    <property type="protein sequence ID" value="SEU20610.1"/>
    <property type="molecule type" value="Genomic_DNA"/>
</dbReference>
<gene>
    <name evidence="9" type="primary">argB</name>
    <name evidence="11" type="ORF">MFU01_34510</name>
    <name evidence="12" type="ORF">SAMN05443572_106158</name>
</gene>
<dbReference type="InterPro" id="IPR001048">
    <property type="entry name" value="Asp/Glu/Uridylate_kinase"/>
</dbReference>
<dbReference type="NCBIfam" id="TIGR00761">
    <property type="entry name" value="argB"/>
    <property type="match status" value="1"/>
</dbReference>
<dbReference type="OrthoDB" id="9803155at2"/>
<dbReference type="STRING" id="1334629.MFUL124B02_30520"/>
<dbReference type="PIRSF" id="PIRSF000728">
    <property type="entry name" value="NAGK"/>
    <property type="match status" value="1"/>
</dbReference>
<keyword evidence="2 9" id="KW-0055">Arginine biosynthesis</keyword>
<evidence type="ECO:0000313" key="13">
    <source>
        <dbReference type="Proteomes" id="UP000183760"/>
    </source>
</evidence>
<dbReference type="InterPro" id="IPR001057">
    <property type="entry name" value="Glu/AcGlu_kinase"/>
</dbReference>
<feature type="binding site" evidence="9">
    <location>
        <position position="86"/>
    </location>
    <ligand>
        <name>substrate</name>
    </ligand>
</feature>
<proteinExistence type="inferred from homology"/>
<dbReference type="HAMAP" id="MF_00082">
    <property type="entry name" value="ArgB"/>
    <property type="match status" value="1"/>
</dbReference>
<sequence>MPLSPDPYSALRNAARYVQQFRRKTFVVKLGGAMLSDPRLRRSACEQIALLWTFSIRPVVVHGGGPELDTLCDALHLPVEKVAGRRVTSAPVLDAAKMVLAGKLHTDLLADLQAAGVPAVGLSGVDAGLIKARKRPPVMVTEPGATEGRLVDYGLVGDIEAVDTRVVEHLRSADYVPVIAPLSGGVDGAVYNTNADTVAAALSVALSAEKLFFLVQVPGLLKDLNDPTSLVTLANLTDLATMENTGAISGGMRPKAHAIRHALVGGVGSVHLVSGVAPNALLEEVFTNEGSGTMVVREKAPKTAAGNAG</sequence>
<comment type="caution">
    <text evidence="11">The sequence shown here is derived from an EMBL/GenBank/DDBJ whole genome shotgun (WGS) entry which is preliminary data.</text>
</comment>
<evidence type="ECO:0000256" key="9">
    <source>
        <dbReference type="HAMAP-Rule" id="MF_00082"/>
    </source>
</evidence>
<dbReference type="SUPFAM" id="SSF53633">
    <property type="entry name" value="Carbamate kinase-like"/>
    <property type="match status" value="1"/>
</dbReference>
<dbReference type="UniPathway" id="UPA00068">
    <property type="reaction ID" value="UER00107"/>
</dbReference>
<evidence type="ECO:0000256" key="5">
    <source>
        <dbReference type="ARBA" id="ARBA00022741"/>
    </source>
</evidence>
<evidence type="ECO:0000313" key="14">
    <source>
        <dbReference type="Proteomes" id="UP000321514"/>
    </source>
</evidence>
<dbReference type="InterPro" id="IPR037528">
    <property type="entry name" value="ArgB"/>
</dbReference>
<dbReference type="Proteomes" id="UP000183760">
    <property type="component" value="Unassembled WGS sequence"/>
</dbReference>
<feature type="binding site" evidence="9">
    <location>
        <position position="192"/>
    </location>
    <ligand>
        <name>substrate</name>
    </ligand>
</feature>
<comment type="pathway">
    <text evidence="1 9">Amino-acid biosynthesis; L-arginine biosynthesis; N(2)-acetyl-L-ornithine from L-glutamate: step 2/4.</text>
</comment>
<dbReference type="GO" id="GO:0003991">
    <property type="term" value="F:acetylglutamate kinase activity"/>
    <property type="evidence" value="ECO:0007669"/>
    <property type="project" value="UniProtKB-UniRule"/>
</dbReference>